<organism evidence="2 3">
    <name type="scientific">Hirundo rustica rustica</name>
    <dbReference type="NCBI Taxonomy" id="333673"/>
    <lineage>
        <taxon>Eukaryota</taxon>
        <taxon>Metazoa</taxon>
        <taxon>Chordata</taxon>
        <taxon>Craniata</taxon>
        <taxon>Vertebrata</taxon>
        <taxon>Euteleostomi</taxon>
        <taxon>Archelosauria</taxon>
        <taxon>Archosauria</taxon>
        <taxon>Dinosauria</taxon>
        <taxon>Saurischia</taxon>
        <taxon>Theropoda</taxon>
        <taxon>Coelurosauria</taxon>
        <taxon>Aves</taxon>
        <taxon>Neognathae</taxon>
        <taxon>Neoaves</taxon>
        <taxon>Telluraves</taxon>
        <taxon>Australaves</taxon>
        <taxon>Passeriformes</taxon>
        <taxon>Sylvioidea</taxon>
        <taxon>Hirundinidae</taxon>
        <taxon>Hirundo</taxon>
    </lineage>
</organism>
<sequence>MSSLNLSSFRPCPLVLSVVIQEKSPTHTWPDPPVESGGVSSEPRLLQDKHPSAPRWTGAPHPSLATLRPLRVHPELGDPEMDTALEVWPHPCPAREDNPCPAPGGHTVPDPGQVPLAILGHLGTLMATVQPAVHQCHLMSISATTQSDVHQCHQVHQCHLLSISATSLMSITVQPAVHQCHLMSTSATCCPSLSSLRSISVTGSIIVT</sequence>
<evidence type="ECO:0000313" key="3">
    <source>
        <dbReference type="Proteomes" id="UP000269221"/>
    </source>
</evidence>
<gene>
    <name evidence="2" type="ORF">DUI87_35494</name>
</gene>
<evidence type="ECO:0000313" key="2">
    <source>
        <dbReference type="EMBL" id="RMB88133.1"/>
    </source>
</evidence>
<keyword evidence="3" id="KW-1185">Reference proteome</keyword>
<protein>
    <submittedName>
        <fullName evidence="2">Uncharacterized protein</fullName>
    </submittedName>
</protein>
<name>A0A3M0IMD6_HIRRU</name>
<accession>A0A3M0IMD6</accession>
<dbReference type="AlphaFoldDB" id="A0A3M0IMD6"/>
<reference evidence="2 3" key="1">
    <citation type="submission" date="2018-07" db="EMBL/GenBank/DDBJ databases">
        <title>A high quality draft genome assembly of the barn swallow (H. rustica rustica).</title>
        <authorList>
            <person name="Formenti G."/>
            <person name="Chiara M."/>
            <person name="Poveda L."/>
            <person name="Francoijs K.-J."/>
            <person name="Bonisoli-Alquati A."/>
            <person name="Canova L."/>
            <person name="Gianfranceschi L."/>
            <person name="Horner D.S."/>
            <person name="Saino N."/>
        </authorList>
    </citation>
    <scope>NUCLEOTIDE SEQUENCE [LARGE SCALE GENOMIC DNA]</scope>
    <source>
        <strain evidence="2">Chelidonia</strain>
        <tissue evidence="2">Blood</tissue>
    </source>
</reference>
<evidence type="ECO:0000256" key="1">
    <source>
        <dbReference type="SAM" id="MobiDB-lite"/>
    </source>
</evidence>
<proteinExistence type="predicted"/>
<feature type="region of interest" description="Disordered" evidence="1">
    <location>
        <begin position="24"/>
        <end position="65"/>
    </location>
</feature>
<dbReference type="Proteomes" id="UP000269221">
    <property type="component" value="Unassembled WGS sequence"/>
</dbReference>
<comment type="caution">
    <text evidence="2">The sequence shown here is derived from an EMBL/GenBank/DDBJ whole genome shotgun (WGS) entry which is preliminary data.</text>
</comment>
<dbReference type="EMBL" id="QRBI01000351">
    <property type="protein sequence ID" value="RMB88133.1"/>
    <property type="molecule type" value="Genomic_DNA"/>
</dbReference>